<dbReference type="InterPro" id="IPR029526">
    <property type="entry name" value="PGBD"/>
</dbReference>
<protein>
    <recommendedName>
        <fullName evidence="1">PiggyBac transposable element-derived protein domain-containing protein</fullName>
    </recommendedName>
</protein>
<feature type="domain" description="PiggyBac transposable element-derived protein" evidence="1">
    <location>
        <begin position="7"/>
        <end position="140"/>
    </location>
</feature>
<dbReference type="OrthoDB" id="118105at2759"/>
<accession>A0A2J7PDZ3</accession>
<name>A0A2J7PDZ3_9NEOP</name>
<sequence>MLYFAGIICLLVEETNRYYHQHVDRRQDGPSPRPDVTESEKFLFLGIIIQMGHDNRGRLKDYWSTLEQFATPFYSKTMKRDRFLHILRFLHFDRNADSYDLLWKIRTIFDTLNDAFEKYYNPFEHLPIDKIIVKYKGRRTWKWTNKLFFHLLDLTILNSYILLSSCGAKLSHREFRLALVWNMLEHAGRGPPSPSTAQGSNPCRFIGVISNRGGQTTALVNFLYFEIEVSSVLFAWETNRPDKVREV</sequence>
<dbReference type="Proteomes" id="UP000235965">
    <property type="component" value="Unassembled WGS sequence"/>
</dbReference>
<dbReference type="STRING" id="105785.A0A2J7PDZ3"/>
<dbReference type="Pfam" id="PF13843">
    <property type="entry name" value="DDE_Tnp_1_7"/>
    <property type="match status" value="1"/>
</dbReference>
<dbReference type="EMBL" id="NEVH01026121">
    <property type="protein sequence ID" value="PNF14553.1"/>
    <property type="molecule type" value="Genomic_DNA"/>
</dbReference>
<keyword evidence="3" id="KW-1185">Reference proteome</keyword>
<reference evidence="2 3" key="1">
    <citation type="submission" date="2017-12" db="EMBL/GenBank/DDBJ databases">
        <title>Hemimetabolous genomes reveal molecular basis of termite eusociality.</title>
        <authorList>
            <person name="Harrison M.C."/>
            <person name="Jongepier E."/>
            <person name="Robertson H.M."/>
            <person name="Arning N."/>
            <person name="Bitard-Feildel T."/>
            <person name="Chao H."/>
            <person name="Childers C.P."/>
            <person name="Dinh H."/>
            <person name="Doddapaneni H."/>
            <person name="Dugan S."/>
            <person name="Gowin J."/>
            <person name="Greiner C."/>
            <person name="Han Y."/>
            <person name="Hu H."/>
            <person name="Hughes D.S.T."/>
            <person name="Huylmans A.-K."/>
            <person name="Kemena C."/>
            <person name="Kremer L.P.M."/>
            <person name="Lee S.L."/>
            <person name="Lopez-Ezquerra A."/>
            <person name="Mallet L."/>
            <person name="Monroy-Kuhn J.M."/>
            <person name="Moser A."/>
            <person name="Murali S.C."/>
            <person name="Muzny D.M."/>
            <person name="Otani S."/>
            <person name="Piulachs M.-D."/>
            <person name="Poelchau M."/>
            <person name="Qu J."/>
            <person name="Schaub F."/>
            <person name="Wada-Katsumata A."/>
            <person name="Worley K.C."/>
            <person name="Xie Q."/>
            <person name="Ylla G."/>
            <person name="Poulsen M."/>
            <person name="Gibbs R.A."/>
            <person name="Schal C."/>
            <person name="Richards S."/>
            <person name="Belles X."/>
            <person name="Korb J."/>
            <person name="Bornberg-Bauer E."/>
        </authorList>
    </citation>
    <scope>NUCLEOTIDE SEQUENCE [LARGE SCALE GENOMIC DNA]</scope>
    <source>
        <tissue evidence="2">Whole body</tissue>
    </source>
</reference>
<evidence type="ECO:0000259" key="1">
    <source>
        <dbReference type="Pfam" id="PF13843"/>
    </source>
</evidence>
<dbReference type="PANTHER" id="PTHR46599:SF3">
    <property type="entry name" value="PIGGYBAC TRANSPOSABLE ELEMENT-DERIVED PROTEIN 4"/>
    <property type="match status" value="1"/>
</dbReference>
<dbReference type="InParanoid" id="A0A2J7PDZ3"/>
<organism evidence="2 3">
    <name type="scientific">Cryptotermes secundus</name>
    <dbReference type="NCBI Taxonomy" id="105785"/>
    <lineage>
        <taxon>Eukaryota</taxon>
        <taxon>Metazoa</taxon>
        <taxon>Ecdysozoa</taxon>
        <taxon>Arthropoda</taxon>
        <taxon>Hexapoda</taxon>
        <taxon>Insecta</taxon>
        <taxon>Pterygota</taxon>
        <taxon>Neoptera</taxon>
        <taxon>Polyneoptera</taxon>
        <taxon>Dictyoptera</taxon>
        <taxon>Blattodea</taxon>
        <taxon>Blattoidea</taxon>
        <taxon>Termitoidae</taxon>
        <taxon>Kalotermitidae</taxon>
        <taxon>Cryptotermitinae</taxon>
        <taxon>Cryptotermes</taxon>
    </lineage>
</organism>
<dbReference type="AlphaFoldDB" id="A0A2J7PDZ3"/>
<gene>
    <name evidence="2" type="ORF">B7P43_G14961</name>
</gene>
<evidence type="ECO:0000313" key="3">
    <source>
        <dbReference type="Proteomes" id="UP000235965"/>
    </source>
</evidence>
<evidence type="ECO:0000313" key="2">
    <source>
        <dbReference type="EMBL" id="PNF14553.1"/>
    </source>
</evidence>
<dbReference type="PANTHER" id="PTHR46599">
    <property type="entry name" value="PIGGYBAC TRANSPOSABLE ELEMENT-DERIVED PROTEIN 4"/>
    <property type="match status" value="1"/>
</dbReference>
<comment type="caution">
    <text evidence="2">The sequence shown here is derived from an EMBL/GenBank/DDBJ whole genome shotgun (WGS) entry which is preliminary data.</text>
</comment>
<proteinExistence type="predicted"/>